<organism evidence="8 9">
    <name type="scientific">Trypanosoma theileri</name>
    <dbReference type="NCBI Taxonomy" id="67003"/>
    <lineage>
        <taxon>Eukaryota</taxon>
        <taxon>Discoba</taxon>
        <taxon>Euglenozoa</taxon>
        <taxon>Kinetoplastea</taxon>
        <taxon>Metakinetoplastina</taxon>
        <taxon>Trypanosomatida</taxon>
        <taxon>Trypanosomatidae</taxon>
        <taxon>Trypanosoma</taxon>
    </lineage>
</organism>
<keyword evidence="5 7" id="KW-0862">Zinc</keyword>
<dbReference type="RefSeq" id="XP_028883846.1">
    <property type="nucleotide sequence ID" value="XM_029025023.1"/>
</dbReference>
<dbReference type="GeneID" id="39984803"/>
<proteinExistence type="inferred from homology"/>
<dbReference type="EC" id="3.4.24.-" evidence="7"/>
<keyword evidence="4 7" id="KW-0378">Hydrolase</keyword>
<comment type="similarity">
    <text evidence="1 7">Belongs to the peptidase M8 family.</text>
</comment>
<dbReference type="AlphaFoldDB" id="A0A1X0P047"/>
<dbReference type="GO" id="GO:0007155">
    <property type="term" value="P:cell adhesion"/>
    <property type="evidence" value="ECO:0007669"/>
    <property type="project" value="InterPro"/>
</dbReference>
<sequence>MAAFDDMKYYSANWGMEEPMSWGNKSGCDFIQKGCLTENGVSNYPNAFCTGEEKIRCSTDHFGFAFCANESDIGRENADSTGSCPVLVSPLSVRSDGSLRSRACPDLGDADFPGFLTGENSMCLTTEDYEIVKNDDAIKLSGVCAEVLCDESNRKVKVRYSDLSEFQECPEGGTITVSSSSASLNFTTIHCPNYTEVCTIAPNGSSLLPLVKPPDPTPPGGGGGHGDGCATAAPIALSAIALMVITLMLLP</sequence>
<gene>
    <name evidence="8" type="ORF">TM35_000113140</name>
</gene>
<evidence type="ECO:0000256" key="6">
    <source>
        <dbReference type="ARBA" id="ARBA00023049"/>
    </source>
</evidence>
<dbReference type="SUPFAM" id="SSF55486">
    <property type="entry name" value="Metalloproteases ('zincins'), catalytic domain"/>
    <property type="match status" value="1"/>
</dbReference>
<evidence type="ECO:0000256" key="5">
    <source>
        <dbReference type="ARBA" id="ARBA00022833"/>
    </source>
</evidence>
<evidence type="ECO:0000256" key="3">
    <source>
        <dbReference type="ARBA" id="ARBA00022723"/>
    </source>
</evidence>
<evidence type="ECO:0000256" key="1">
    <source>
        <dbReference type="ARBA" id="ARBA00005860"/>
    </source>
</evidence>
<dbReference type="GO" id="GO:0006508">
    <property type="term" value="P:proteolysis"/>
    <property type="evidence" value="ECO:0007669"/>
    <property type="project" value="UniProtKB-KW"/>
</dbReference>
<protein>
    <recommendedName>
        <fullName evidence="7">Leishmanolysin-like peptidase</fullName>
        <ecNumber evidence="7">3.4.24.-</ecNumber>
    </recommendedName>
</protein>
<dbReference type="EMBL" id="NBCO01000011">
    <property type="protein sequence ID" value="ORC89780.1"/>
    <property type="molecule type" value="Genomic_DNA"/>
</dbReference>
<comment type="cofactor">
    <cofactor evidence="7">
        <name>Zn(2+)</name>
        <dbReference type="ChEBI" id="CHEBI:29105"/>
    </cofactor>
    <text evidence="7">Binds 1 zinc ion per subunit.</text>
</comment>
<evidence type="ECO:0000256" key="4">
    <source>
        <dbReference type="ARBA" id="ARBA00022801"/>
    </source>
</evidence>
<evidence type="ECO:0000256" key="7">
    <source>
        <dbReference type="RuleBase" id="RU366077"/>
    </source>
</evidence>
<dbReference type="Gene3D" id="2.30.34.10">
    <property type="entry name" value="Leishmanolysin domain 4"/>
    <property type="match status" value="1"/>
</dbReference>
<dbReference type="Pfam" id="PF01457">
    <property type="entry name" value="Peptidase_M8"/>
    <property type="match status" value="1"/>
</dbReference>
<reference evidence="8 9" key="1">
    <citation type="submission" date="2017-03" db="EMBL/GenBank/DDBJ databases">
        <title>An alternative strategy for trypanosome survival in the mammalian bloodstream revealed through genome and transcriptome analysis of the ubiquitous bovine parasite Trypanosoma (Megatrypanum) theileri.</title>
        <authorList>
            <person name="Kelly S."/>
            <person name="Ivens A."/>
            <person name="Mott A."/>
            <person name="O'Neill E."/>
            <person name="Emms D."/>
            <person name="Macleod O."/>
            <person name="Voorheis P."/>
            <person name="Matthews J."/>
            <person name="Matthews K."/>
            <person name="Carrington M."/>
        </authorList>
    </citation>
    <scope>NUCLEOTIDE SEQUENCE [LARGE SCALE GENOMIC DNA]</scope>
    <source>
        <strain evidence="8">Edinburgh</strain>
    </source>
</reference>
<evidence type="ECO:0000313" key="9">
    <source>
        <dbReference type="Proteomes" id="UP000192257"/>
    </source>
</evidence>
<keyword evidence="9" id="KW-1185">Reference proteome</keyword>
<dbReference type="OrthoDB" id="251599at2759"/>
<keyword evidence="3 7" id="KW-0479">Metal-binding</keyword>
<keyword evidence="6 7" id="KW-0482">Metalloprotease</keyword>
<name>A0A1X0P047_9TRYP</name>
<dbReference type="VEuPathDB" id="TriTrypDB:TM35_000113140"/>
<dbReference type="GO" id="GO:0016020">
    <property type="term" value="C:membrane"/>
    <property type="evidence" value="ECO:0007669"/>
    <property type="project" value="InterPro"/>
</dbReference>
<evidence type="ECO:0000256" key="2">
    <source>
        <dbReference type="ARBA" id="ARBA00022670"/>
    </source>
</evidence>
<dbReference type="Proteomes" id="UP000192257">
    <property type="component" value="Unassembled WGS sequence"/>
</dbReference>
<keyword evidence="2 7" id="KW-0645">Protease</keyword>
<comment type="caution">
    <text evidence="8">The sequence shown here is derived from an EMBL/GenBank/DDBJ whole genome shotgun (WGS) entry which is preliminary data.</text>
</comment>
<dbReference type="GO" id="GO:0004222">
    <property type="term" value="F:metalloendopeptidase activity"/>
    <property type="evidence" value="ECO:0007669"/>
    <property type="project" value="UniProtKB-UniRule"/>
</dbReference>
<dbReference type="Gene3D" id="3.90.132.10">
    <property type="entry name" value="Leishmanolysin , domain 2"/>
    <property type="match status" value="1"/>
</dbReference>
<evidence type="ECO:0000313" key="8">
    <source>
        <dbReference type="EMBL" id="ORC89780.1"/>
    </source>
</evidence>
<dbReference type="InterPro" id="IPR001577">
    <property type="entry name" value="Peptidase_M8"/>
</dbReference>
<accession>A0A1X0P047</accession>
<dbReference type="GO" id="GO:0046872">
    <property type="term" value="F:metal ion binding"/>
    <property type="evidence" value="ECO:0007669"/>
    <property type="project" value="UniProtKB-KW"/>
</dbReference>